<dbReference type="InterPro" id="IPR028082">
    <property type="entry name" value="Peripla_BP_I"/>
</dbReference>
<proteinExistence type="predicted"/>
<dbReference type="CDD" id="cd01392">
    <property type="entry name" value="HTH_LacI"/>
    <property type="match status" value="1"/>
</dbReference>
<dbReference type="PROSITE" id="PS50932">
    <property type="entry name" value="HTH_LACI_2"/>
    <property type="match status" value="1"/>
</dbReference>
<evidence type="ECO:0000313" key="7">
    <source>
        <dbReference type="EMBL" id="MBC5725864.1"/>
    </source>
</evidence>
<keyword evidence="1" id="KW-0805">Transcription regulation</keyword>
<dbReference type="InterPro" id="IPR001387">
    <property type="entry name" value="Cro/C1-type_HTH"/>
</dbReference>
<keyword evidence="2 7" id="KW-0238">DNA-binding</keyword>
<dbReference type="SUPFAM" id="SSF47413">
    <property type="entry name" value="lambda repressor-like DNA-binding domains"/>
    <property type="match status" value="1"/>
</dbReference>
<reference evidence="7" key="1">
    <citation type="submission" date="2020-08" db="EMBL/GenBank/DDBJ databases">
        <title>Genome public.</title>
        <authorList>
            <person name="Liu C."/>
            <person name="Sun Q."/>
        </authorList>
    </citation>
    <scope>NUCLEOTIDE SEQUENCE</scope>
    <source>
        <strain evidence="7">NSJ-28</strain>
    </source>
</reference>
<dbReference type="SUPFAM" id="SSF53822">
    <property type="entry name" value="Periplasmic binding protein-like I"/>
    <property type="match status" value="1"/>
</dbReference>
<dbReference type="AlphaFoldDB" id="A0A923RWE4"/>
<dbReference type="GO" id="GO:0000976">
    <property type="term" value="F:transcription cis-regulatory region binding"/>
    <property type="evidence" value="ECO:0007669"/>
    <property type="project" value="TreeGrafter"/>
</dbReference>
<dbReference type="Pfam" id="PF13377">
    <property type="entry name" value="Peripla_BP_3"/>
    <property type="match status" value="1"/>
</dbReference>
<dbReference type="EMBL" id="JACOPL010000009">
    <property type="protein sequence ID" value="MBC5725864.1"/>
    <property type="molecule type" value="Genomic_DNA"/>
</dbReference>
<organism evidence="7 8">
    <name type="scientific">Agathobaculum faecis</name>
    <dbReference type="NCBI Taxonomy" id="2763013"/>
    <lineage>
        <taxon>Bacteria</taxon>
        <taxon>Bacillati</taxon>
        <taxon>Bacillota</taxon>
        <taxon>Clostridia</taxon>
        <taxon>Eubacteriales</taxon>
        <taxon>Butyricicoccaceae</taxon>
        <taxon>Agathobaculum</taxon>
    </lineage>
</organism>
<name>A0A923RWE4_9FIRM</name>
<dbReference type="RefSeq" id="WP_054327263.1">
    <property type="nucleotide sequence ID" value="NZ_JACOPL010000009.1"/>
</dbReference>
<dbReference type="InterPro" id="IPR046335">
    <property type="entry name" value="LacI/GalR-like_sensor"/>
</dbReference>
<dbReference type="PRINTS" id="PR00036">
    <property type="entry name" value="HTHLACI"/>
</dbReference>
<dbReference type="InterPro" id="IPR010982">
    <property type="entry name" value="Lambda_DNA-bd_dom_sf"/>
</dbReference>
<gene>
    <name evidence="7" type="ORF">H8S45_10400</name>
</gene>
<dbReference type="Gene3D" id="1.10.260.40">
    <property type="entry name" value="lambda repressor-like DNA-binding domains"/>
    <property type="match status" value="1"/>
</dbReference>
<evidence type="ECO:0000256" key="2">
    <source>
        <dbReference type="ARBA" id="ARBA00023125"/>
    </source>
</evidence>
<dbReference type="PANTHER" id="PTHR30146:SF109">
    <property type="entry name" value="HTH-TYPE TRANSCRIPTIONAL REGULATOR GALS"/>
    <property type="match status" value="1"/>
</dbReference>
<evidence type="ECO:0000259" key="5">
    <source>
        <dbReference type="PROSITE" id="PS50932"/>
    </source>
</evidence>
<comment type="caution">
    <text evidence="7">The sequence shown here is derived from an EMBL/GenBank/DDBJ whole genome shotgun (WGS) entry which is preliminary data.</text>
</comment>
<sequence>MKKSMTITEIAKEAGVSKSTVSRVLNNKSDVLPGTKERVLRVIREHQFQPNAYARSMSQRRSRTIGVVVPHDIDYVFQNQYYMEIQRGILKAMTKRGYYALMLCCRDMKEAFDAVLQKRVDGLLLISPLYEHTPYINELLEHHVPLVLIGKSPASQQVYQVCIDNYMGALSAMQHLFGLGHRRIAFINGPHFLPSSEERRRAYLDGMARQGNAVLPGMVREGYNSIDSGYQIANQILNEFPDVSALFVASDYMAIGVLDTIHDRGMRIPQDISVVGFDNIQMSEQVTPSLTTVSQQIEEKGRISVNLLMDLIEGAPTPEGRVIDVEAKLIVRDSTGPVSSRQPDSPWKTHHIAL</sequence>
<dbReference type="CDD" id="cd06267">
    <property type="entry name" value="PBP1_LacI_sugar_binding-like"/>
    <property type="match status" value="1"/>
</dbReference>
<dbReference type="InterPro" id="IPR000843">
    <property type="entry name" value="HTH_LacI"/>
</dbReference>
<dbReference type="PANTHER" id="PTHR30146">
    <property type="entry name" value="LACI-RELATED TRANSCRIPTIONAL REPRESSOR"/>
    <property type="match status" value="1"/>
</dbReference>
<feature type="domain" description="HTH lacI-type" evidence="5">
    <location>
        <begin position="5"/>
        <end position="59"/>
    </location>
</feature>
<keyword evidence="8" id="KW-1185">Reference proteome</keyword>
<keyword evidence="3" id="KW-0804">Transcription</keyword>
<dbReference type="Pfam" id="PF00356">
    <property type="entry name" value="LacI"/>
    <property type="match status" value="1"/>
</dbReference>
<evidence type="ECO:0000313" key="8">
    <source>
        <dbReference type="Proteomes" id="UP000606499"/>
    </source>
</evidence>
<dbReference type="SMART" id="SM00354">
    <property type="entry name" value="HTH_LACI"/>
    <property type="match status" value="1"/>
</dbReference>
<dbReference type="PROSITE" id="PS00356">
    <property type="entry name" value="HTH_LACI_1"/>
    <property type="match status" value="1"/>
</dbReference>
<protein>
    <submittedName>
        <fullName evidence="7">LacI family DNA-binding transcriptional regulator</fullName>
    </submittedName>
</protein>
<evidence type="ECO:0000256" key="1">
    <source>
        <dbReference type="ARBA" id="ARBA00023015"/>
    </source>
</evidence>
<evidence type="ECO:0000259" key="6">
    <source>
        <dbReference type="PROSITE" id="PS50943"/>
    </source>
</evidence>
<dbReference type="Gene3D" id="3.40.50.2300">
    <property type="match status" value="2"/>
</dbReference>
<feature type="region of interest" description="Disordered" evidence="4">
    <location>
        <begin position="334"/>
        <end position="354"/>
    </location>
</feature>
<evidence type="ECO:0000256" key="3">
    <source>
        <dbReference type="ARBA" id="ARBA00023163"/>
    </source>
</evidence>
<dbReference type="Proteomes" id="UP000606499">
    <property type="component" value="Unassembled WGS sequence"/>
</dbReference>
<dbReference type="GO" id="GO:0003700">
    <property type="term" value="F:DNA-binding transcription factor activity"/>
    <property type="evidence" value="ECO:0007669"/>
    <property type="project" value="TreeGrafter"/>
</dbReference>
<evidence type="ECO:0000256" key="4">
    <source>
        <dbReference type="SAM" id="MobiDB-lite"/>
    </source>
</evidence>
<accession>A0A923RWE4</accession>
<dbReference type="PROSITE" id="PS50943">
    <property type="entry name" value="HTH_CROC1"/>
    <property type="match status" value="1"/>
</dbReference>
<feature type="domain" description="HTH cro/C1-type" evidence="6">
    <location>
        <begin position="2"/>
        <end position="29"/>
    </location>
</feature>